<gene>
    <name evidence="2" type="ORF">GOODEAATRI_026648</name>
</gene>
<dbReference type="EMBL" id="JAHRIO010093298">
    <property type="protein sequence ID" value="MEQ2189576.1"/>
    <property type="molecule type" value="Genomic_DNA"/>
</dbReference>
<evidence type="ECO:0000256" key="1">
    <source>
        <dbReference type="SAM" id="MobiDB-lite"/>
    </source>
</evidence>
<keyword evidence="3" id="KW-1185">Reference proteome</keyword>
<feature type="region of interest" description="Disordered" evidence="1">
    <location>
        <begin position="101"/>
        <end position="126"/>
    </location>
</feature>
<sequence length="126" mass="13639">MPGSRIAFGVMSTPGACADDLRHEALHAVVPREPDAVCLMAPSNNLTASKTSEQAGQAFEQYLLAVLRHWPKWTLVKSARKAEATQDQVFVCDVPRSPCPGEATEGSLPEERGDEQCTNVTRRSGC</sequence>
<evidence type="ECO:0000313" key="2">
    <source>
        <dbReference type="EMBL" id="MEQ2189576.1"/>
    </source>
</evidence>
<name>A0ABV0Q218_9TELE</name>
<feature type="compositionally biased region" description="Polar residues" evidence="1">
    <location>
        <begin position="116"/>
        <end position="126"/>
    </location>
</feature>
<organism evidence="2 3">
    <name type="scientific">Goodea atripinnis</name>
    <dbReference type="NCBI Taxonomy" id="208336"/>
    <lineage>
        <taxon>Eukaryota</taxon>
        <taxon>Metazoa</taxon>
        <taxon>Chordata</taxon>
        <taxon>Craniata</taxon>
        <taxon>Vertebrata</taxon>
        <taxon>Euteleostomi</taxon>
        <taxon>Actinopterygii</taxon>
        <taxon>Neopterygii</taxon>
        <taxon>Teleostei</taxon>
        <taxon>Neoteleostei</taxon>
        <taxon>Acanthomorphata</taxon>
        <taxon>Ovalentaria</taxon>
        <taxon>Atherinomorphae</taxon>
        <taxon>Cyprinodontiformes</taxon>
        <taxon>Goodeidae</taxon>
        <taxon>Goodea</taxon>
    </lineage>
</organism>
<accession>A0ABV0Q218</accession>
<reference evidence="2 3" key="1">
    <citation type="submission" date="2021-06" db="EMBL/GenBank/DDBJ databases">
        <authorList>
            <person name="Palmer J.M."/>
        </authorList>
    </citation>
    <scope>NUCLEOTIDE SEQUENCE [LARGE SCALE GENOMIC DNA]</scope>
    <source>
        <strain evidence="2 3">GA_2019</strain>
        <tissue evidence="2">Muscle</tissue>
    </source>
</reference>
<comment type="caution">
    <text evidence="2">The sequence shown here is derived from an EMBL/GenBank/DDBJ whole genome shotgun (WGS) entry which is preliminary data.</text>
</comment>
<dbReference type="Proteomes" id="UP001476798">
    <property type="component" value="Unassembled WGS sequence"/>
</dbReference>
<proteinExistence type="predicted"/>
<protein>
    <submittedName>
        <fullName evidence="2">Uncharacterized protein</fullName>
    </submittedName>
</protein>
<evidence type="ECO:0000313" key="3">
    <source>
        <dbReference type="Proteomes" id="UP001476798"/>
    </source>
</evidence>